<keyword evidence="10" id="KW-1185">Reference proteome</keyword>
<protein>
    <submittedName>
        <fullName evidence="9">Zn(2)-C6 fungal-type domain-containing protein</fullName>
    </submittedName>
</protein>
<dbReference type="OrthoDB" id="2154091at2759"/>
<dbReference type="PANTHER" id="PTHR31313">
    <property type="entry name" value="TY1 ENHANCER ACTIVATOR"/>
    <property type="match status" value="1"/>
</dbReference>
<evidence type="ECO:0000256" key="5">
    <source>
        <dbReference type="ARBA" id="ARBA00023125"/>
    </source>
</evidence>
<dbReference type="Proteomes" id="UP000623467">
    <property type="component" value="Unassembled WGS sequence"/>
</dbReference>
<dbReference type="GO" id="GO:0000981">
    <property type="term" value="F:DNA-binding transcription factor activity, RNA polymerase II-specific"/>
    <property type="evidence" value="ECO:0007669"/>
    <property type="project" value="InterPro"/>
</dbReference>
<dbReference type="AlphaFoldDB" id="A0A8H7CKE3"/>
<keyword evidence="6" id="KW-0804">Transcription</keyword>
<keyword evidence="7" id="KW-0539">Nucleus</keyword>
<keyword evidence="3" id="KW-0862">Zinc</keyword>
<dbReference type="PROSITE" id="PS50048">
    <property type="entry name" value="ZN2_CY6_FUNGAL_2"/>
    <property type="match status" value="1"/>
</dbReference>
<dbReference type="PANTHER" id="PTHR31313:SF81">
    <property type="entry name" value="TY1 ENHANCER ACTIVATOR"/>
    <property type="match status" value="1"/>
</dbReference>
<evidence type="ECO:0000256" key="1">
    <source>
        <dbReference type="ARBA" id="ARBA00004123"/>
    </source>
</evidence>
<dbReference type="EMBL" id="JACAZH010000029">
    <property type="protein sequence ID" value="KAF7340810.1"/>
    <property type="molecule type" value="Genomic_DNA"/>
</dbReference>
<dbReference type="SMART" id="SM00066">
    <property type="entry name" value="GAL4"/>
    <property type="match status" value="1"/>
</dbReference>
<dbReference type="SUPFAM" id="SSF57701">
    <property type="entry name" value="Zn2/Cys6 DNA-binding domain"/>
    <property type="match status" value="1"/>
</dbReference>
<dbReference type="GO" id="GO:0005634">
    <property type="term" value="C:nucleus"/>
    <property type="evidence" value="ECO:0007669"/>
    <property type="project" value="UniProtKB-SubCell"/>
</dbReference>
<dbReference type="InterPro" id="IPR001138">
    <property type="entry name" value="Zn2Cys6_DnaBD"/>
</dbReference>
<gene>
    <name evidence="9" type="ORF">MSAN_02110200</name>
</gene>
<comment type="caution">
    <text evidence="9">The sequence shown here is derived from an EMBL/GenBank/DDBJ whole genome shotgun (WGS) entry which is preliminary data.</text>
</comment>
<dbReference type="InterPro" id="IPR036864">
    <property type="entry name" value="Zn2-C6_fun-type_DNA-bd_sf"/>
</dbReference>
<evidence type="ECO:0000256" key="6">
    <source>
        <dbReference type="ARBA" id="ARBA00023163"/>
    </source>
</evidence>
<dbReference type="Pfam" id="PF04082">
    <property type="entry name" value="Fungal_trans"/>
    <property type="match status" value="1"/>
</dbReference>
<dbReference type="InterPro" id="IPR051615">
    <property type="entry name" value="Transcr_Regulatory_Elem"/>
</dbReference>
<evidence type="ECO:0000259" key="8">
    <source>
        <dbReference type="PROSITE" id="PS50048"/>
    </source>
</evidence>
<dbReference type="CDD" id="cd12148">
    <property type="entry name" value="fungal_TF_MHR"/>
    <property type="match status" value="1"/>
</dbReference>
<dbReference type="Gene3D" id="4.10.240.10">
    <property type="entry name" value="Zn(2)-C6 fungal-type DNA-binding domain"/>
    <property type="match status" value="1"/>
</dbReference>
<dbReference type="GO" id="GO:0006351">
    <property type="term" value="P:DNA-templated transcription"/>
    <property type="evidence" value="ECO:0007669"/>
    <property type="project" value="InterPro"/>
</dbReference>
<feature type="domain" description="Zn(2)-C6 fungal-type" evidence="8">
    <location>
        <begin position="18"/>
        <end position="50"/>
    </location>
</feature>
<keyword evidence="5" id="KW-0238">DNA-binding</keyword>
<dbReference type="CDD" id="cd00067">
    <property type="entry name" value="GAL4"/>
    <property type="match status" value="1"/>
</dbReference>
<organism evidence="9 10">
    <name type="scientific">Mycena sanguinolenta</name>
    <dbReference type="NCBI Taxonomy" id="230812"/>
    <lineage>
        <taxon>Eukaryota</taxon>
        <taxon>Fungi</taxon>
        <taxon>Dikarya</taxon>
        <taxon>Basidiomycota</taxon>
        <taxon>Agaricomycotina</taxon>
        <taxon>Agaricomycetes</taxon>
        <taxon>Agaricomycetidae</taxon>
        <taxon>Agaricales</taxon>
        <taxon>Marasmiineae</taxon>
        <taxon>Mycenaceae</taxon>
        <taxon>Mycena</taxon>
    </lineage>
</organism>
<name>A0A8H7CKE3_9AGAR</name>
<sequence>MPKGLANPRGRGPYSTQACSICRSKKKKCDGVKPVCGSCSASGRSDECSWGRETVPKLPKKAHFEALQKRVESLQVYVELLEARLAKCICQDVSSHLQFRPHSPEEPSTEEDLDSDDEIIGELTVPTQRLQLNDSSNGPLLHGAFFRVENSFQPQLPTQRIPEVTDNAATYVLQVEGVDISQSHPDIEWSRHLPPEVPITRREHDRILELSFKFQTMFPIVPSLFLRDMYRALSVPRSEEPPTTLHYSSMLHNAILSVCAVYSDNEYLRDPKTRLYFLQAAHSCFDSRKPDSSMVHALSLIAAFYTDRGDRIPAELYFGMSTRICTTLGLGDDAKQWVKDGVLTHDEMTGRNWTYWAVFNRDVTWALYWGVGGPPRRNTPLPYVDSDMDRILWDYAPTKIPPQMNLLTLIFHETSTLSMIACQIADVVNNLRLSSRPHVVQVAEHVTKIDLELNNWKSRLLPQLDITLMNRASSSPQRLMLHLAYWFCFITLHRPFFNRRTQSIQTSDPEVDHVKLCTRAAENVMELLDTWSSLYTMRLASLKMSGVIFSAGTVFFLRALQATGSSRVAHGVLNTMLAQVETCIKYLHEMGRTWASAKRTGDMLQAMLNDRLKPTIMRRLARRSYQSHAVAEMQDASGAVASPAANSLSTGPTASHAHEWESQDFQLDPATAWSELLLDLNFFAQLQHTSDVGFSGATASSESDTNTVFLPILDSFHAPENVLAGSQKNPFT</sequence>
<evidence type="ECO:0000256" key="3">
    <source>
        <dbReference type="ARBA" id="ARBA00022833"/>
    </source>
</evidence>
<keyword evidence="2" id="KW-0479">Metal-binding</keyword>
<evidence type="ECO:0000313" key="10">
    <source>
        <dbReference type="Proteomes" id="UP000623467"/>
    </source>
</evidence>
<dbReference type="GO" id="GO:0008270">
    <property type="term" value="F:zinc ion binding"/>
    <property type="evidence" value="ECO:0007669"/>
    <property type="project" value="InterPro"/>
</dbReference>
<evidence type="ECO:0000256" key="4">
    <source>
        <dbReference type="ARBA" id="ARBA00023015"/>
    </source>
</evidence>
<dbReference type="Pfam" id="PF00172">
    <property type="entry name" value="Zn_clus"/>
    <property type="match status" value="1"/>
</dbReference>
<evidence type="ECO:0000256" key="2">
    <source>
        <dbReference type="ARBA" id="ARBA00022723"/>
    </source>
</evidence>
<evidence type="ECO:0000256" key="7">
    <source>
        <dbReference type="ARBA" id="ARBA00023242"/>
    </source>
</evidence>
<accession>A0A8H7CKE3</accession>
<dbReference type="PROSITE" id="PS00463">
    <property type="entry name" value="ZN2_CY6_FUNGAL_1"/>
    <property type="match status" value="1"/>
</dbReference>
<dbReference type="GO" id="GO:0003677">
    <property type="term" value="F:DNA binding"/>
    <property type="evidence" value="ECO:0007669"/>
    <property type="project" value="UniProtKB-KW"/>
</dbReference>
<comment type="subcellular location">
    <subcellularLocation>
        <location evidence="1">Nucleus</location>
    </subcellularLocation>
</comment>
<dbReference type="InterPro" id="IPR007219">
    <property type="entry name" value="XnlR_reg_dom"/>
</dbReference>
<keyword evidence="4" id="KW-0805">Transcription regulation</keyword>
<evidence type="ECO:0000313" key="9">
    <source>
        <dbReference type="EMBL" id="KAF7340810.1"/>
    </source>
</evidence>
<proteinExistence type="predicted"/>
<reference evidence="9" key="1">
    <citation type="submission" date="2020-05" db="EMBL/GenBank/DDBJ databases">
        <title>Mycena genomes resolve the evolution of fungal bioluminescence.</title>
        <authorList>
            <person name="Tsai I.J."/>
        </authorList>
    </citation>
    <scope>NUCLEOTIDE SEQUENCE</scope>
    <source>
        <strain evidence="9">160909Yilan</strain>
    </source>
</reference>